<dbReference type="Gene3D" id="3.20.20.140">
    <property type="entry name" value="Metal-dependent hydrolases"/>
    <property type="match status" value="1"/>
</dbReference>
<evidence type="ECO:0008006" key="3">
    <source>
        <dbReference type="Google" id="ProtNLM"/>
    </source>
</evidence>
<accession>A0ABM7TZ95</accession>
<gene>
    <name evidence="1" type="ORF">PTKU64_80910</name>
</gene>
<name>A0ABM7TZ95_9BURK</name>
<dbReference type="RefSeq" id="WP_229517527.1">
    <property type="nucleotide sequence ID" value="NZ_AP024958.1"/>
</dbReference>
<proteinExistence type="predicted"/>
<protein>
    <recommendedName>
        <fullName evidence="3">Amidohydrolase-related domain-containing protein</fullName>
    </recommendedName>
</protein>
<reference evidence="1 2" key="1">
    <citation type="journal article" date="2022" name="Front. Microbiol.">
        <title>Identification and characterization of a novel class of self-sufficient cytochrome P450 hydroxylase involved in cyclohexanecarboxylate degradation in Paraburkholderia terrae strain KU-64.</title>
        <authorList>
            <person name="Yamamoto T."/>
            <person name="Hasegawa Y."/>
            <person name="Iwaki H."/>
        </authorList>
    </citation>
    <scope>NUCLEOTIDE SEQUENCE [LARGE SCALE GENOMIC DNA]</scope>
    <source>
        <strain evidence="1 2">KU-64</strain>
    </source>
</reference>
<evidence type="ECO:0000313" key="2">
    <source>
        <dbReference type="Proteomes" id="UP001319874"/>
    </source>
</evidence>
<organism evidence="1 2">
    <name type="scientific">Paraburkholderia terrae</name>
    <dbReference type="NCBI Taxonomy" id="311230"/>
    <lineage>
        <taxon>Bacteria</taxon>
        <taxon>Pseudomonadati</taxon>
        <taxon>Pseudomonadota</taxon>
        <taxon>Betaproteobacteria</taxon>
        <taxon>Burkholderiales</taxon>
        <taxon>Burkholderiaceae</taxon>
        <taxon>Paraburkholderia</taxon>
    </lineage>
</organism>
<dbReference type="InterPro" id="IPR011059">
    <property type="entry name" value="Metal-dep_hydrolase_composite"/>
</dbReference>
<sequence length="424" mass="46290">MDILESYACETAWAIVDTLYFDSTWHRFVRGDIEIEGRRIARLLPPHTSQCACLMPGDTTVCLPGLIEADATPGHRDWSRYSRQLAAHGVTTAGVFCRSLADCARCDGSHGLRRLFYVELAEDDGSANGAEAGVRMLEGIVRATRSSRLECCEFIPAVVPREVGSAATLVVAAQVAERLARRLCIRLSSTAADAKLYKESRYFTEVGLLSYLSLMSRATIFNLSQLSRRDVAMVNESAANLVCAPGAISEWLQDEHFARLSLKDRALAFSIDRHTTVRGSRYRSLMVLSSALTHQSGKAATLGNFLVDALTSSAAQALGIADIGRIAADMKADLCLFDRPEGLAENAGSWDFIELITYSEPRDVLIGGLPMTRGRILARESEESYARTHPCTTMDTAEYEHAQCDGIRTGAGQAQEFVASGFRS</sequence>
<dbReference type="EMBL" id="AP024958">
    <property type="protein sequence ID" value="BCZ84416.1"/>
    <property type="molecule type" value="Genomic_DNA"/>
</dbReference>
<dbReference type="Gene3D" id="2.30.40.10">
    <property type="entry name" value="Urease, subunit C, domain 1"/>
    <property type="match status" value="1"/>
</dbReference>
<evidence type="ECO:0000313" key="1">
    <source>
        <dbReference type="EMBL" id="BCZ84416.1"/>
    </source>
</evidence>
<dbReference type="Proteomes" id="UP001319874">
    <property type="component" value="Chromosome 4"/>
</dbReference>
<keyword evidence="2" id="KW-1185">Reference proteome</keyword>